<dbReference type="InterPro" id="IPR002052">
    <property type="entry name" value="DNA_methylase_N6_adenine_CS"/>
</dbReference>
<gene>
    <name evidence="7" type="primary">rsmC</name>
    <name evidence="7" type="ORF">CGSHiR3021_01257</name>
</gene>
<dbReference type="PROSITE" id="PS00092">
    <property type="entry name" value="N6_MTASE"/>
    <property type="match status" value="1"/>
</dbReference>
<dbReference type="Pfam" id="PF05175">
    <property type="entry name" value="MTS"/>
    <property type="match status" value="1"/>
</dbReference>
<dbReference type="InterPro" id="IPR029063">
    <property type="entry name" value="SAM-dependent_MTases_sf"/>
</dbReference>
<evidence type="ECO:0000256" key="5">
    <source>
        <dbReference type="ARBA" id="ARBA00022691"/>
    </source>
</evidence>
<dbReference type="CDD" id="cd02440">
    <property type="entry name" value="AdoMet_MTases"/>
    <property type="match status" value="1"/>
</dbReference>
<evidence type="ECO:0000259" key="6">
    <source>
        <dbReference type="Pfam" id="PF05175"/>
    </source>
</evidence>
<feature type="domain" description="Methyltransferase small" evidence="6">
    <location>
        <begin position="1"/>
        <end position="109"/>
    </location>
</feature>
<name>A4NZR0_HAEIF</name>
<evidence type="ECO:0000256" key="3">
    <source>
        <dbReference type="ARBA" id="ARBA00022603"/>
    </source>
</evidence>
<dbReference type="PANTHER" id="PTHR47816:SF4">
    <property type="entry name" value="RIBOSOMAL RNA SMALL SUBUNIT METHYLTRANSFERASE C"/>
    <property type="match status" value="1"/>
</dbReference>
<dbReference type="GO" id="GO:0008170">
    <property type="term" value="F:N-methyltransferase activity"/>
    <property type="evidence" value="ECO:0007669"/>
    <property type="project" value="UniProtKB-ARBA"/>
</dbReference>
<proteinExistence type="predicted"/>
<protein>
    <submittedName>
        <fullName evidence="7">16S ribosomal RNA m2G1207 methyltransferase</fullName>
    </submittedName>
</protein>
<dbReference type="AlphaFoldDB" id="A4NZR0"/>
<dbReference type="InterPro" id="IPR007848">
    <property type="entry name" value="Small_mtfrase_dom"/>
</dbReference>
<dbReference type="GO" id="GO:0003676">
    <property type="term" value="F:nucleic acid binding"/>
    <property type="evidence" value="ECO:0007669"/>
    <property type="project" value="InterPro"/>
</dbReference>
<reference evidence="7 8" key="1">
    <citation type="journal article" date="2007" name="Genome Biol.">
        <title>Characterization and modeling of the Haemophilus influenzae core and supragenomes based on the complete genomic sequences of Rd and 12 clinical nontypeable strains.</title>
        <authorList>
            <person name="Hogg J.S."/>
            <person name="Hu F.Z."/>
            <person name="Janto B."/>
            <person name="Boissy R."/>
            <person name="Hayes J."/>
            <person name="Keefe R."/>
            <person name="Post J.C."/>
            <person name="Ehrlich G.D."/>
        </authorList>
    </citation>
    <scope>NUCLEOTIDE SEQUENCE [LARGE SCALE GENOMIC DNA]</scope>
    <source>
        <strain evidence="7 8">22.4-21</strain>
    </source>
</reference>
<evidence type="ECO:0000313" key="8">
    <source>
        <dbReference type="Proteomes" id="UP000005596"/>
    </source>
</evidence>
<dbReference type="GO" id="GO:0006364">
    <property type="term" value="P:rRNA processing"/>
    <property type="evidence" value="ECO:0007669"/>
    <property type="project" value="UniProtKB-KW"/>
</dbReference>
<dbReference type="Proteomes" id="UP000005596">
    <property type="component" value="Unassembled WGS sequence"/>
</dbReference>
<keyword evidence="2" id="KW-0698">rRNA processing</keyword>
<evidence type="ECO:0000256" key="1">
    <source>
        <dbReference type="ARBA" id="ARBA00022490"/>
    </source>
</evidence>
<organism evidence="7 8">
    <name type="scientific">Haemophilus influenzae 22.4-21</name>
    <dbReference type="NCBI Taxonomy" id="375063"/>
    <lineage>
        <taxon>Bacteria</taxon>
        <taxon>Pseudomonadati</taxon>
        <taxon>Pseudomonadota</taxon>
        <taxon>Gammaproteobacteria</taxon>
        <taxon>Pasteurellales</taxon>
        <taxon>Pasteurellaceae</taxon>
        <taxon>Haemophilus</taxon>
    </lineage>
</organism>
<accession>A4NZR0</accession>
<dbReference type="PANTHER" id="PTHR47816">
    <property type="entry name" value="RIBOSOMAL RNA SMALL SUBUNIT METHYLTRANSFERASE C"/>
    <property type="match status" value="1"/>
</dbReference>
<sequence>MTDIHAMALESARKTLSENQLQGEVYASDVFSDIEGKFDLIISNPPFHDGIDTAYRTVKELITQAKWHLNQGGELRIVANSFLPYPELLRQHFNDYQVLAQTGKFKVYSVKN</sequence>
<keyword evidence="3 7" id="KW-0489">Methyltransferase</keyword>
<keyword evidence="1" id="KW-0963">Cytoplasm</keyword>
<evidence type="ECO:0000256" key="4">
    <source>
        <dbReference type="ARBA" id="ARBA00022679"/>
    </source>
</evidence>
<dbReference type="InterPro" id="IPR046977">
    <property type="entry name" value="RsmC/RlmG"/>
</dbReference>
<keyword evidence="4 7" id="KW-0808">Transferase</keyword>
<keyword evidence="5" id="KW-0949">S-adenosyl-L-methionine</keyword>
<dbReference type="GO" id="GO:0032259">
    <property type="term" value="P:methylation"/>
    <property type="evidence" value="ECO:0007669"/>
    <property type="project" value="UniProtKB-KW"/>
</dbReference>
<dbReference type="GO" id="GO:0008757">
    <property type="term" value="F:S-adenosylmethionine-dependent methyltransferase activity"/>
    <property type="evidence" value="ECO:0007669"/>
    <property type="project" value="InterPro"/>
</dbReference>
<evidence type="ECO:0000313" key="7">
    <source>
        <dbReference type="EMBL" id="EDK13348.1"/>
    </source>
</evidence>
<evidence type="ECO:0000256" key="2">
    <source>
        <dbReference type="ARBA" id="ARBA00022552"/>
    </source>
</evidence>
<dbReference type="EMBL" id="AAZJ01000010">
    <property type="protein sequence ID" value="EDK13348.1"/>
    <property type="molecule type" value="Genomic_DNA"/>
</dbReference>
<dbReference type="SUPFAM" id="SSF53335">
    <property type="entry name" value="S-adenosyl-L-methionine-dependent methyltransferases"/>
    <property type="match status" value="1"/>
</dbReference>
<dbReference type="Gene3D" id="3.40.50.150">
    <property type="entry name" value="Vaccinia Virus protein VP39"/>
    <property type="match status" value="1"/>
</dbReference>